<reference evidence="3 4" key="1">
    <citation type="submission" date="2024-02" db="EMBL/GenBank/DDBJ databases">
        <title>De novo assembly and annotation of 12 fungi associated with fruit tree decline syndrome in Ontario, Canada.</title>
        <authorList>
            <person name="Sulman M."/>
            <person name="Ellouze W."/>
            <person name="Ilyukhin E."/>
        </authorList>
    </citation>
    <scope>NUCLEOTIDE SEQUENCE [LARGE SCALE GENOMIC DNA]</scope>
    <source>
        <strain evidence="3 4">M97-236</strain>
    </source>
</reference>
<feature type="domain" description="Protein kinase" evidence="2">
    <location>
        <begin position="622"/>
        <end position="933"/>
    </location>
</feature>
<evidence type="ECO:0000256" key="1">
    <source>
        <dbReference type="SAM" id="MobiDB-lite"/>
    </source>
</evidence>
<dbReference type="PANTHER" id="PTHR37542">
    <property type="entry name" value="HELO DOMAIN-CONTAINING PROTEIN-RELATED"/>
    <property type="match status" value="1"/>
</dbReference>
<dbReference type="InterPro" id="IPR056002">
    <property type="entry name" value="DUF7580"/>
</dbReference>
<dbReference type="Pfam" id="PF24476">
    <property type="entry name" value="DUF7580"/>
    <property type="match status" value="1"/>
</dbReference>
<dbReference type="SUPFAM" id="SSF56112">
    <property type="entry name" value="Protein kinase-like (PK-like)"/>
    <property type="match status" value="2"/>
</dbReference>
<dbReference type="InterPro" id="IPR000719">
    <property type="entry name" value="Prot_kinase_dom"/>
</dbReference>
<sequence length="975" mass="111207">MDEDETVKDRPVRPKIDYDKELGSTTDLNELHRQIHTIRVENCNSQPFVLESKLPEVITKEVIEKLMRKFNPSYKRQEISTWVTTRGTKVFAVLVMISRSNRIQDFIFNDQYHGYKVDHQRLFSKDELVKIFDDDLIAAQYFDKQWEFWAPTFSGEVTHRVMLDRIVFPFMSRKPLAKGGFGDVSRIRIHPYYHPPSFKHVEEFVKKELSLSDDTFETEAHTLAILQQLRHPNILPLVSCYTWQQKHNLISPYMRGGNLRQLLQEDRKTDCTREDLFVALAGVTSALWALHECVLDESEPILKGLHQDLNPDNILVDNNRFILADFGLSSIKNLSADSKTQFKGGGGYYKAPECADLALPYGVHDATRATDVWATACMIADLLVHFVRGGPGVEEFRKAREFGIHPIRYRGLFHKGEEVNHAVKDWLDKIAGEDGSKSMREVVLLVLSMLKIAPDARPKSSDVTVALYQITIEAFCDHLCALFVDLEPSWEVLIEKSRMRAWLKSQTTDFFLNMPGPTKAHQVFESTVDLLHRFADQLEILNHTKEILDSRALWQVRGLNTQLSSMLPRDKRSSSQFQFDTILLAEARAAGFDVNSPKLVPGLGFSRINQKAQYRWLVAQTTSGTASPGPHTFQELKPSQFSKETERPVSIAKVRTSRGGASKTLLLETVQYQDRSTGKRLKDRFLALCTLLSNPGFTDQHRTPKLSALCNNVNDLCYDLLYEIPTTNEAASTPVDPVTLHALLKEDDQVNYPSLDRRLGLALQLAEALADIHDLEWFHKDLTSSNIVFFPPVGALKASRSSNPYLYGFGHSRKASDEFTQGPLQNSKHHRYHYPGYVSVTDRMFKTFIRQYDWYSLGVVLLEIGFWRPIDIMMADDAKRGNEAFAKHLRDIELPALSFYLGRDFVDIIRFCLDSPQQDFADSDPDSQPNAVFRKMVVSPLQTLAGRLSGRHSSRKRKADDDIGATQPKAARRRH</sequence>
<dbReference type="PROSITE" id="PS50011">
    <property type="entry name" value="PROTEIN_KINASE_DOM"/>
    <property type="match status" value="2"/>
</dbReference>
<keyword evidence="4" id="KW-1185">Reference proteome</keyword>
<dbReference type="EMBL" id="JAKIXB020000023">
    <property type="protein sequence ID" value="KAL1598314.1"/>
    <property type="molecule type" value="Genomic_DNA"/>
</dbReference>
<evidence type="ECO:0000313" key="4">
    <source>
        <dbReference type="Proteomes" id="UP001521222"/>
    </source>
</evidence>
<protein>
    <recommendedName>
        <fullName evidence="2">Protein kinase domain-containing protein</fullName>
    </recommendedName>
</protein>
<name>A0ABR3R1L6_9PLEO</name>
<dbReference type="Gene3D" id="1.10.510.10">
    <property type="entry name" value="Transferase(Phosphotransferase) domain 1"/>
    <property type="match status" value="2"/>
</dbReference>
<organism evidence="3 4">
    <name type="scientific">Nothophoma quercina</name>
    <dbReference type="NCBI Taxonomy" id="749835"/>
    <lineage>
        <taxon>Eukaryota</taxon>
        <taxon>Fungi</taxon>
        <taxon>Dikarya</taxon>
        <taxon>Ascomycota</taxon>
        <taxon>Pezizomycotina</taxon>
        <taxon>Dothideomycetes</taxon>
        <taxon>Pleosporomycetidae</taxon>
        <taxon>Pleosporales</taxon>
        <taxon>Pleosporineae</taxon>
        <taxon>Didymellaceae</taxon>
        <taxon>Nothophoma</taxon>
    </lineage>
</organism>
<evidence type="ECO:0000313" key="3">
    <source>
        <dbReference type="EMBL" id="KAL1598314.1"/>
    </source>
</evidence>
<accession>A0ABR3R1L6</accession>
<dbReference type="CDD" id="cd00180">
    <property type="entry name" value="PKc"/>
    <property type="match status" value="1"/>
</dbReference>
<evidence type="ECO:0000259" key="2">
    <source>
        <dbReference type="PROSITE" id="PS50011"/>
    </source>
</evidence>
<proteinExistence type="predicted"/>
<dbReference type="Proteomes" id="UP001521222">
    <property type="component" value="Unassembled WGS sequence"/>
</dbReference>
<comment type="caution">
    <text evidence="3">The sequence shown here is derived from an EMBL/GenBank/DDBJ whole genome shotgun (WGS) entry which is preliminary data.</text>
</comment>
<dbReference type="PANTHER" id="PTHR37542:SF3">
    <property type="entry name" value="PRION-INHIBITION AND PROPAGATION HELO DOMAIN-CONTAINING PROTEIN"/>
    <property type="match status" value="1"/>
</dbReference>
<feature type="domain" description="Protein kinase" evidence="2">
    <location>
        <begin position="170"/>
        <end position="472"/>
    </location>
</feature>
<dbReference type="Pfam" id="PF00069">
    <property type="entry name" value="Pkinase"/>
    <property type="match status" value="1"/>
</dbReference>
<gene>
    <name evidence="3" type="ORF">SLS59_006998</name>
</gene>
<feature type="region of interest" description="Disordered" evidence="1">
    <location>
        <begin position="944"/>
        <end position="975"/>
    </location>
</feature>
<dbReference type="InterPro" id="IPR011009">
    <property type="entry name" value="Kinase-like_dom_sf"/>
</dbReference>